<reference evidence="3 5" key="2">
    <citation type="journal article" date="2016" name="Genome Announc.">
        <title>Genome Sequence of Nitrosomonas communis Strain Nm2, a Mesophilic Ammonia-Oxidizing Bacterium Isolated from Mediterranean Soil.</title>
        <authorList>
            <person name="Kozlowski J.A."/>
            <person name="Kits K.D."/>
            <person name="Stein L.Y."/>
        </authorList>
    </citation>
    <scope>NUCLEOTIDE SEQUENCE [LARGE SCALE GENOMIC DNA]</scope>
    <source>
        <strain evidence="3 5">Nm2</strain>
    </source>
</reference>
<dbReference type="Proteomes" id="UP000324176">
    <property type="component" value="Unassembled WGS sequence"/>
</dbReference>
<sequence length="472" mass="52432">MVSNEKLFKFNRKFIFIGFGSVGQGFLPLLLRHVDILPSQIRIIAADERGKIEAENQNISFEVNPLTPQNYRPILGPLLEPGDFLLNVSVNVSSLALIELCHTRGALYLDTCIEPWIGGYADTNLSLSERSNYGLREKALALREKLGCGPTAVLSHGVNPGLVSHWVKQALLNIAHDIGLSLETPATRNQWAKLAQMLNVSVIQCAERDTQTINPPKQVDEFVNTWSIDGFVSEGIQPAELGWGSHEKHIPLDGRRHGFGCDAAIYLARPGIQTQIYGWTPLEGAYRGFLITHSESISIADYLTVKEGNKLCYRPTVYYAYHPCDAAVLSIHEFNGKNFKLQSKARLPMEDIFNGADELGVLLMGHAKGVYWYGSVLSIHEARKLAPYNNATSLQVAAGILGGVIWAMKNQQAGIVEPDEMPFEDIQKVAASYLGKMVAQYSDWTPLSGRGELFEEDLDKTDPWQFKNFRVS</sequence>
<dbReference type="InterPro" id="IPR005097">
    <property type="entry name" value="Sacchrp_dh_NADP-bd"/>
</dbReference>
<dbReference type="EMBL" id="VNHT01000037">
    <property type="protein sequence ID" value="TYP84871.1"/>
    <property type="molecule type" value="Genomic_DNA"/>
</dbReference>
<reference evidence="5" key="1">
    <citation type="submission" date="2015-05" db="EMBL/GenBank/DDBJ databases">
        <title>Draft genome of Nitrosomonas communis strain Nm2.</title>
        <authorList>
            <person name="Kozlowski J.A."/>
            <person name="Kits K.D."/>
            <person name="Stein L.Y."/>
        </authorList>
    </citation>
    <scope>NUCLEOTIDE SEQUENCE [LARGE SCALE GENOMIC DNA]</scope>
    <source>
        <strain evidence="5">Nm2</strain>
    </source>
</reference>
<dbReference type="Gene3D" id="3.30.360.30">
    <property type="entry name" value="homospermidine synthase like"/>
    <property type="match status" value="1"/>
</dbReference>
<keyword evidence="5" id="KW-1185">Reference proteome</keyword>
<dbReference type="EMBL" id="CP011451">
    <property type="protein sequence ID" value="AKH37799.1"/>
    <property type="molecule type" value="Genomic_DNA"/>
</dbReference>
<dbReference type="Pfam" id="PF03435">
    <property type="entry name" value="Sacchrp_dh_NADP"/>
    <property type="match status" value="1"/>
</dbReference>
<reference evidence="4 6" key="3">
    <citation type="submission" date="2019-07" db="EMBL/GenBank/DDBJ databases">
        <title>Active sludge and wastewater microbial communities from Klosterneuburg, Austria.</title>
        <authorList>
            <person name="Wagner M."/>
        </authorList>
    </citation>
    <scope>NUCLEOTIDE SEQUENCE [LARGE SCALE GENOMIC DNA]</scope>
    <source>
        <strain evidence="4 6">Nm2</strain>
    </source>
</reference>
<organism evidence="3 5">
    <name type="scientific">Nitrosomonas communis</name>
    <dbReference type="NCBI Taxonomy" id="44574"/>
    <lineage>
        <taxon>Bacteria</taxon>
        <taxon>Pseudomonadati</taxon>
        <taxon>Pseudomonadota</taxon>
        <taxon>Betaproteobacteria</taxon>
        <taxon>Nitrosomonadales</taxon>
        <taxon>Nitrosomonadaceae</taxon>
        <taxon>Nitrosomonas</taxon>
    </lineage>
</organism>
<dbReference type="PATRIC" id="fig|44574.3.peg.2016"/>
<dbReference type="Pfam" id="PF16653">
    <property type="entry name" value="Sacchrp_dh_C"/>
    <property type="match status" value="1"/>
</dbReference>
<evidence type="ECO:0000259" key="2">
    <source>
        <dbReference type="Pfam" id="PF16653"/>
    </source>
</evidence>
<evidence type="ECO:0000313" key="4">
    <source>
        <dbReference type="EMBL" id="TYP84871.1"/>
    </source>
</evidence>
<dbReference type="Proteomes" id="UP000034156">
    <property type="component" value="Chromosome"/>
</dbReference>
<evidence type="ECO:0000313" key="5">
    <source>
        <dbReference type="Proteomes" id="UP000034156"/>
    </source>
</evidence>
<evidence type="ECO:0000313" key="3">
    <source>
        <dbReference type="EMBL" id="AKH37799.1"/>
    </source>
</evidence>
<dbReference type="OrthoDB" id="9767495at2"/>
<feature type="domain" description="Saccharopine dehydrogenase-like C-terminal" evidence="2">
    <location>
        <begin position="157"/>
        <end position="437"/>
    </location>
</feature>
<gene>
    <name evidence="3" type="ORF">AAW31_08255</name>
    <name evidence="4" type="ORF">BCL69_103725</name>
</gene>
<feature type="domain" description="Saccharopine dehydrogenase NADP binding" evidence="1">
    <location>
        <begin position="15"/>
        <end position="153"/>
    </location>
</feature>
<dbReference type="KEGG" id="nco:AAW31_08255"/>
<dbReference type="InterPro" id="IPR032095">
    <property type="entry name" value="Sacchrp_dh-like_C"/>
</dbReference>
<name>A0A0F7KG95_9PROT</name>
<dbReference type="InterPro" id="IPR023181">
    <property type="entry name" value="Homospermid_syn-like_C"/>
</dbReference>
<dbReference type="RefSeq" id="WP_046849871.1">
    <property type="nucleotide sequence ID" value="NZ_CP011451.1"/>
</dbReference>
<evidence type="ECO:0000259" key="1">
    <source>
        <dbReference type="Pfam" id="PF03435"/>
    </source>
</evidence>
<accession>A0A0F7KG95</accession>
<protein>
    <submittedName>
        <fullName evidence="3">Homospermidine synthase</fullName>
    </submittedName>
</protein>
<evidence type="ECO:0000313" key="6">
    <source>
        <dbReference type="Proteomes" id="UP000324176"/>
    </source>
</evidence>
<proteinExistence type="predicted"/>
<dbReference type="Gene3D" id="3.40.50.720">
    <property type="entry name" value="NAD(P)-binding Rossmann-like Domain"/>
    <property type="match status" value="1"/>
</dbReference>
<dbReference type="AlphaFoldDB" id="A0A0F7KG95"/>